<reference evidence="8 9" key="1">
    <citation type="journal article" date="2016" name="Environ. Microbiol.">
        <title>New Methyloceanibacter diversity from North Sea sediments includes methanotroph containing solely the soluble methane monooxygenase.</title>
        <authorList>
            <person name="Vekeman B."/>
            <person name="Kerckhof F.M."/>
            <person name="Cremers G."/>
            <person name="de Vos P."/>
            <person name="Vandamme P."/>
            <person name="Boon N."/>
            <person name="Op den Camp H.J."/>
            <person name="Heylen K."/>
        </authorList>
    </citation>
    <scope>NUCLEOTIDE SEQUENCE [LARGE SCALE GENOMIC DNA]</scope>
    <source>
        <strain evidence="8 9">R-67175</strain>
    </source>
</reference>
<organism evidence="8 9">
    <name type="scientific">Methyloceanibacter superfactus</name>
    <dbReference type="NCBI Taxonomy" id="1774969"/>
    <lineage>
        <taxon>Bacteria</taxon>
        <taxon>Pseudomonadati</taxon>
        <taxon>Pseudomonadota</taxon>
        <taxon>Alphaproteobacteria</taxon>
        <taxon>Hyphomicrobiales</taxon>
        <taxon>Hyphomicrobiaceae</taxon>
        <taxon>Methyloceanibacter</taxon>
    </lineage>
</organism>
<feature type="chain" id="PRO_5009139060" description="Lectin-like protein BA14k" evidence="7">
    <location>
        <begin position="24"/>
        <end position="136"/>
    </location>
</feature>
<protein>
    <recommendedName>
        <fullName evidence="3">Lectin-like protein BA14k</fullName>
    </recommendedName>
</protein>
<comment type="similarity">
    <text evidence="2">Belongs to the BA14k family.</text>
</comment>
<dbReference type="OrthoDB" id="7889197at2"/>
<evidence type="ECO:0000313" key="8">
    <source>
        <dbReference type="EMBL" id="ODS01448.1"/>
    </source>
</evidence>
<keyword evidence="4" id="KW-0472">Membrane</keyword>
<dbReference type="Pfam" id="PF07886">
    <property type="entry name" value="BA14K"/>
    <property type="match status" value="1"/>
</dbReference>
<dbReference type="RefSeq" id="WP_069440822.1">
    <property type="nucleotide sequence ID" value="NZ_LPWF01000007.1"/>
</dbReference>
<sequence length="136" mass="14323">MGKTTLTALVAAALVGLTVLTMAAPAEAGRGGYGRYHGGGGGRYVQNNYYRGGGGNALGAGLIGFGVGAIVGSALTPREVYVAPPPPPARTYYAPAAYGPTPWSPDWYSYCYSRYRSFNPNTGTFIGYDGYERFCR</sequence>
<evidence type="ECO:0000256" key="6">
    <source>
        <dbReference type="ARBA" id="ARBA00025321"/>
    </source>
</evidence>
<accession>A0A1E3W6I9</accession>
<dbReference type="GO" id="GO:0030246">
    <property type="term" value="F:carbohydrate binding"/>
    <property type="evidence" value="ECO:0007669"/>
    <property type="project" value="UniProtKB-KW"/>
</dbReference>
<evidence type="ECO:0000313" key="9">
    <source>
        <dbReference type="Proteomes" id="UP000094472"/>
    </source>
</evidence>
<evidence type="ECO:0000256" key="7">
    <source>
        <dbReference type="SAM" id="SignalP"/>
    </source>
</evidence>
<comment type="function">
    <text evidence="6">Has immunoglobulin-binding and hemagglutination properties, and can bind to mannose. Essential for virulence. May be involved in LPS biosynthesis or polysaccharide transport.</text>
</comment>
<comment type="subcellular location">
    <subcellularLocation>
        <location evidence="1">Membrane</location>
        <topology evidence="1">Single-pass membrane protein</topology>
    </subcellularLocation>
</comment>
<evidence type="ECO:0000256" key="2">
    <source>
        <dbReference type="ARBA" id="ARBA00010270"/>
    </source>
</evidence>
<comment type="caution">
    <text evidence="8">The sequence shown here is derived from an EMBL/GenBank/DDBJ whole genome shotgun (WGS) entry which is preliminary data.</text>
</comment>
<gene>
    <name evidence="8" type="ORF">AUC69_06810</name>
</gene>
<dbReference type="GO" id="GO:0016020">
    <property type="term" value="C:membrane"/>
    <property type="evidence" value="ECO:0007669"/>
    <property type="project" value="UniProtKB-SubCell"/>
</dbReference>
<feature type="signal peptide" evidence="7">
    <location>
        <begin position="1"/>
        <end position="23"/>
    </location>
</feature>
<proteinExistence type="inferred from homology"/>
<dbReference type="EMBL" id="LPWF01000007">
    <property type="protein sequence ID" value="ODS01448.1"/>
    <property type="molecule type" value="Genomic_DNA"/>
</dbReference>
<dbReference type="InterPro" id="IPR012413">
    <property type="entry name" value="BA14K"/>
</dbReference>
<keyword evidence="7" id="KW-0732">Signal</keyword>
<dbReference type="AlphaFoldDB" id="A0A1E3W6I9"/>
<dbReference type="Proteomes" id="UP000094472">
    <property type="component" value="Unassembled WGS sequence"/>
</dbReference>
<keyword evidence="9" id="KW-1185">Reference proteome</keyword>
<evidence type="ECO:0000256" key="3">
    <source>
        <dbReference type="ARBA" id="ARBA00020552"/>
    </source>
</evidence>
<evidence type="ECO:0000256" key="1">
    <source>
        <dbReference type="ARBA" id="ARBA00004167"/>
    </source>
</evidence>
<keyword evidence="4" id="KW-1003">Cell membrane</keyword>
<evidence type="ECO:0000256" key="4">
    <source>
        <dbReference type="ARBA" id="ARBA00022475"/>
    </source>
</evidence>
<evidence type="ECO:0000256" key="5">
    <source>
        <dbReference type="ARBA" id="ARBA00022734"/>
    </source>
</evidence>
<name>A0A1E3W6I9_9HYPH</name>
<dbReference type="STRING" id="1774969.AUC69_06810"/>
<keyword evidence="5" id="KW-0430">Lectin</keyword>